<proteinExistence type="predicted"/>
<evidence type="ECO:0000313" key="1">
    <source>
        <dbReference type="EMBL" id="CDO72181.1"/>
    </source>
</evidence>
<sequence length="605" mass="67833">MLPHPALTNEDILHCIFQYFEVEHWQYATSEVYSDPLENARLQSLTASTRVCTHFRDAALPVLWKTIGNLTPLWRLLSSCTWTLPKRTTGDSPGTTIYRVNSSSVPSEDLKRLAYYGSLVQAVEPYPVAHYNQPPLYTYPHAVDPSWWPHVEAIVRNGLNVLLPNVRSFSMFFCDPSEVPPLRILVSPSILKISLKQSRGAYRASGIESHKQQQAAIERLLLEAISVAPGLKAFQLTCDRLSLSSRMASILAQASALRDLDLNFDAAEQFSHDDNGDTLVEDTKTFLDDMSTFLEAFHQLAPLQSLEKLVLTHHLIKNSVSILHSTKIPPAPILLRLRELVLSPGRLPLKLIPIFQLLRSAELQRIEINKLYCGDPAIMRQFCTTMVQCFPSLSSLEFTVTSLPRTLPDLAQLVPLRRVIAPLFQLASMVSVIIGGILPACITVTDDDLKTITASWPHLRALRLPWFPDERSPNGRQYISISSLISLAAGCPELKQLDPPPVDLRACRIQPVYTYPMLNHTLDSLGLGRMVCDDFVSAARILDRIFHLDVTPSLLRLSMRAAGIHTTAEVLELCSRIPPWEYNLSLAITACQEARREDPWLSFVP</sequence>
<gene>
    <name evidence="1" type="ORF">BN946_scf184970.g33</name>
</gene>
<dbReference type="OrthoDB" id="2733439at2759"/>
<organism evidence="1 2">
    <name type="scientific">Pycnoporus cinnabarinus</name>
    <name type="common">Cinnabar-red polypore</name>
    <name type="synonym">Trametes cinnabarina</name>
    <dbReference type="NCBI Taxonomy" id="5643"/>
    <lineage>
        <taxon>Eukaryota</taxon>
        <taxon>Fungi</taxon>
        <taxon>Dikarya</taxon>
        <taxon>Basidiomycota</taxon>
        <taxon>Agaricomycotina</taxon>
        <taxon>Agaricomycetes</taxon>
        <taxon>Polyporales</taxon>
        <taxon>Polyporaceae</taxon>
        <taxon>Trametes</taxon>
    </lineage>
</organism>
<accession>A0A060SD68</accession>
<dbReference type="OMA" id="RIPPWEY"/>
<reference evidence="1" key="1">
    <citation type="submission" date="2014-01" db="EMBL/GenBank/DDBJ databases">
        <title>The genome of the white-rot fungus Pycnoporus cinnabarinus: a basidiomycete model with a versatile arsenal for lignocellulosic biomass breakdown.</title>
        <authorList>
            <person name="Levasseur A."/>
            <person name="Lomascolo A."/>
            <person name="Ruiz-Duenas F.J."/>
            <person name="Uzan E."/>
            <person name="Piumi F."/>
            <person name="Kues U."/>
            <person name="Ram A.F.J."/>
            <person name="Murat C."/>
            <person name="Haon M."/>
            <person name="Benoit I."/>
            <person name="Arfi Y."/>
            <person name="Chevret D."/>
            <person name="Drula E."/>
            <person name="Kwon M.J."/>
            <person name="Gouret P."/>
            <person name="Lesage-Meessen L."/>
            <person name="Lombard V."/>
            <person name="Mariette J."/>
            <person name="Noirot C."/>
            <person name="Park J."/>
            <person name="Patyshakuliyeva A."/>
            <person name="Wieneger R.A.B."/>
            <person name="Wosten H.A.B."/>
            <person name="Martin F."/>
            <person name="Coutinho P.M."/>
            <person name="de Vries R."/>
            <person name="Martinez A.T."/>
            <person name="Klopp C."/>
            <person name="Pontarotti P."/>
            <person name="Henrissat B."/>
            <person name="Record E."/>
        </authorList>
    </citation>
    <scope>NUCLEOTIDE SEQUENCE [LARGE SCALE GENOMIC DNA]</scope>
    <source>
        <strain evidence="1">BRFM137</strain>
    </source>
</reference>
<dbReference type="Proteomes" id="UP000029665">
    <property type="component" value="Unassembled WGS sequence"/>
</dbReference>
<comment type="caution">
    <text evidence="1">The sequence shown here is derived from an EMBL/GenBank/DDBJ whole genome shotgun (WGS) entry which is preliminary data.</text>
</comment>
<dbReference type="AlphaFoldDB" id="A0A060SD68"/>
<dbReference type="STRING" id="5643.A0A060SD68"/>
<dbReference type="Gene3D" id="3.80.10.10">
    <property type="entry name" value="Ribonuclease Inhibitor"/>
    <property type="match status" value="1"/>
</dbReference>
<dbReference type="EMBL" id="CCBP010000111">
    <property type="protein sequence ID" value="CDO72181.1"/>
    <property type="molecule type" value="Genomic_DNA"/>
</dbReference>
<dbReference type="HOGENOM" id="CLU_031568_0_0_1"/>
<keyword evidence="2" id="KW-1185">Reference proteome</keyword>
<dbReference type="InterPro" id="IPR032675">
    <property type="entry name" value="LRR_dom_sf"/>
</dbReference>
<evidence type="ECO:0008006" key="3">
    <source>
        <dbReference type="Google" id="ProtNLM"/>
    </source>
</evidence>
<name>A0A060SD68_PYCCI</name>
<evidence type="ECO:0000313" key="2">
    <source>
        <dbReference type="Proteomes" id="UP000029665"/>
    </source>
</evidence>
<protein>
    <recommendedName>
        <fullName evidence="3">F-box domain-containing protein</fullName>
    </recommendedName>
</protein>